<protein>
    <recommendedName>
        <fullName evidence="4">Crinkler effector protein N-terminal domain-containing protein</fullName>
    </recommendedName>
</protein>
<dbReference type="RefSeq" id="XP_009521123.1">
    <property type="nucleotide sequence ID" value="XM_009522828.1"/>
</dbReference>
<dbReference type="Pfam" id="PF20147">
    <property type="entry name" value="Crinkler"/>
    <property type="match status" value="1"/>
</dbReference>
<dbReference type="AlphaFoldDB" id="G4Z0I6"/>
<dbReference type="InterPro" id="IPR045379">
    <property type="entry name" value="Crinkler_N"/>
</dbReference>
<dbReference type="KEGG" id="psoj:PHYSODRAFT_326802"/>
<evidence type="ECO:0000256" key="2">
    <source>
        <dbReference type="ARBA" id="ARBA00004613"/>
    </source>
</evidence>
<dbReference type="GO" id="GO:0043657">
    <property type="term" value="C:host cell"/>
    <property type="evidence" value="ECO:0007669"/>
    <property type="project" value="UniProtKB-SubCell"/>
</dbReference>
<reference evidence="5 6" key="1">
    <citation type="journal article" date="2006" name="Science">
        <title>Phytophthora genome sequences uncover evolutionary origins and mechanisms of pathogenesis.</title>
        <authorList>
            <person name="Tyler B.M."/>
            <person name="Tripathy S."/>
            <person name="Zhang X."/>
            <person name="Dehal P."/>
            <person name="Jiang R.H."/>
            <person name="Aerts A."/>
            <person name="Arredondo F.D."/>
            <person name="Baxter L."/>
            <person name="Bensasson D."/>
            <person name="Beynon J.L."/>
            <person name="Chapman J."/>
            <person name="Damasceno C.M."/>
            <person name="Dorrance A.E."/>
            <person name="Dou D."/>
            <person name="Dickerman A.W."/>
            <person name="Dubchak I.L."/>
            <person name="Garbelotto M."/>
            <person name="Gijzen M."/>
            <person name="Gordon S.G."/>
            <person name="Govers F."/>
            <person name="Grunwald N.J."/>
            <person name="Huang W."/>
            <person name="Ivors K.L."/>
            <person name="Jones R.W."/>
            <person name="Kamoun S."/>
            <person name="Krampis K."/>
            <person name="Lamour K.H."/>
            <person name="Lee M.K."/>
            <person name="McDonald W.H."/>
            <person name="Medina M."/>
            <person name="Meijer H.J."/>
            <person name="Nordberg E.K."/>
            <person name="Maclean D.J."/>
            <person name="Ospina-Giraldo M.D."/>
            <person name="Morris P.F."/>
            <person name="Phuntumart V."/>
            <person name="Putnam N.H."/>
            <person name="Rash S."/>
            <person name="Rose J.K."/>
            <person name="Sakihama Y."/>
            <person name="Salamov A.A."/>
            <person name="Savidor A."/>
            <person name="Scheuring C.F."/>
            <person name="Smith B.M."/>
            <person name="Sobral B.W."/>
            <person name="Terry A."/>
            <person name="Torto-Alalibo T.A."/>
            <person name="Win J."/>
            <person name="Xu Z."/>
            <person name="Zhang H."/>
            <person name="Grigoriev I.V."/>
            <person name="Rokhsar D.S."/>
            <person name="Boore J.L."/>
        </authorList>
    </citation>
    <scope>NUCLEOTIDE SEQUENCE [LARGE SCALE GENOMIC DNA]</scope>
    <source>
        <strain evidence="5 6">P6497</strain>
    </source>
</reference>
<dbReference type="InParanoid" id="G4Z0I6"/>
<proteinExistence type="predicted"/>
<name>G4Z0I6_PHYSP</name>
<evidence type="ECO:0000313" key="6">
    <source>
        <dbReference type="Proteomes" id="UP000002640"/>
    </source>
</evidence>
<evidence type="ECO:0000313" key="5">
    <source>
        <dbReference type="EMBL" id="EGZ25835.1"/>
    </source>
</evidence>
<feature type="domain" description="Crinkler effector protein N-terminal" evidence="4">
    <location>
        <begin position="12"/>
        <end position="103"/>
    </location>
</feature>
<dbReference type="EMBL" id="JH159152">
    <property type="protein sequence ID" value="EGZ25835.1"/>
    <property type="molecule type" value="Genomic_DNA"/>
</dbReference>
<keyword evidence="3" id="KW-0964">Secreted</keyword>
<accession>G4Z0I6</accession>
<evidence type="ECO:0000256" key="3">
    <source>
        <dbReference type="ARBA" id="ARBA00022525"/>
    </source>
</evidence>
<evidence type="ECO:0000259" key="4">
    <source>
        <dbReference type="Pfam" id="PF20147"/>
    </source>
</evidence>
<dbReference type="GeneID" id="20645500"/>
<sequence>MVLLSCAMMEPVGKRGTFPVVSDELRTVGELKLIIVEMLKYSRVDKLHLYLAKVGQGWLSEDDVDDVPLDEDGHPISYERVKSTFKLSGYFGENFVAEAGDIHGT</sequence>
<gene>
    <name evidence="5" type="ORF">PHYSODRAFT_326802</name>
</gene>
<dbReference type="GO" id="GO:0005576">
    <property type="term" value="C:extracellular region"/>
    <property type="evidence" value="ECO:0007669"/>
    <property type="project" value="UniProtKB-SubCell"/>
</dbReference>
<comment type="subcellular location">
    <subcellularLocation>
        <location evidence="1">Host cell</location>
    </subcellularLocation>
    <subcellularLocation>
        <location evidence="2">Secreted</location>
    </subcellularLocation>
</comment>
<keyword evidence="6" id="KW-1185">Reference proteome</keyword>
<organism evidence="5 6">
    <name type="scientific">Phytophthora sojae (strain P6497)</name>
    <name type="common">Soybean stem and root rot agent</name>
    <name type="synonym">Phytophthora megasperma f. sp. glycines</name>
    <dbReference type="NCBI Taxonomy" id="1094619"/>
    <lineage>
        <taxon>Eukaryota</taxon>
        <taxon>Sar</taxon>
        <taxon>Stramenopiles</taxon>
        <taxon>Oomycota</taxon>
        <taxon>Peronosporomycetes</taxon>
        <taxon>Peronosporales</taxon>
        <taxon>Peronosporaceae</taxon>
        <taxon>Phytophthora</taxon>
    </lineage>
</organism>
<evidence type="ECO:0000256" key="1">
    <source>
        <dbReference type="ARBA" id="ARBA00004340"/>
    </source>
</evidence>
<dbReference type="Proteomes" id="UP000002640">
    <property type="component" value="Unassembled WGS sequence"/>
</dbReference>